<accession>A0ABC9XE65</accession>
<keyword evidence="3" id="KW-1185">Reference proteome</keyword>
<protein>
    <submittedName>
        <fullName evidence="2">Collagen alpha-6(IV) chain-like</fullName>
    </submittedName>
</protein>
<evidence type="ECO:0000313" key="2">
    <source>
        <dbReference type="EMBL" id="GAB0195354.1"/>
    </source>
</evidence>
<comment type="caution">
    <text evidence="2">The sequence shown here is derived from an EMBL/GenBank/DDBJ whole genome shotgun (WGS) entry which is preliminary data.</text>
</comment>
<gene>
    <name evidence="2" type="ORF">GRJ2_002000700</name>
</gene>
<dbReference type="EMBL" id="BAAFJT010000013">
    <property type="protein sequence ID" value="GAB0195354.1"/>
    <property type="molecule type" value="Genomic_DNA"/>
</dbReference>
<dbReference type="Proteomes" id="UP001623348">
    <property type="component" value="Unassembled WGS sequence"/>
</dbReference>
<evidence type="ECO:0000256" key="1">
    <source>
        <dbReference type="SAM" id="MobiDB-lite"/>
    </source>
</evidence>
<sequence length="172" mass="17950">MRRTPAGTVRGPGAACELRCERSQPRPPKQTGLRREAPAGRGRSTLPGQQSVIGTRGQEGISKQPVGAMQLASLLGRLDCAVCTATHPKTRLILASSCGLFQTAFAIRASAVLDALLQCDGSRNLEDCGKSVSQCPSLAQRPVPTEHLAGSSAAQTTSKSGMYTDVGGCMQL</sequence>
<evidence type="ECO:0000313" key="3">
    <source>
        <dbReference type="Proteomes" id="UP001623348"/>
    </source>
</evidence>
<reference evidence="2 3" key="1">
    <citation type="submission" date="2024-06" db="EMBL/GenBank/DDBJ databases">
        <title>The draft genome of Grus japonensis, version 3.</title>
        <authorList>
            <person name="Nabeshima K."/>
            <person name="Suzuki S."/>
            <person name="Onuma M."/>
        </authorList>
    </citation>
    <scope>NUCLEOTIDE SEQUENCE [LARGE SCALE GENOMIC DNA]</scope>
    <source>
        <strain evidence="2 3">451A</strain>
    </source>
</reference>
<name>A0ABC9XE65_GRUJA</name>
<dbReference type="AlphaFoldDB" id="A0ABC9XE65"/>
<proteinExistence type="predicted"/>
<feature type="region of interest" description="Disordered" evidence="1">
    <location>
        <begin position="1"/>
        <end position="58"/>
    </location>
</feature>
<organism evidence="2 3">
    <name type="scientific">Grus japonensis</name>
    <name type="common">Japanese crane</name>
    <name type="synonym">Red-crowned crane</name>
    <dbReference type="NCBI Taxonomy" id="30415"/>
    <lineage>
        <taxon>Eukaryota</taxon>
        <taxon>Metazoa</taxon>
        <taxon>Chordata</taxon>
        <taxon>Craniata</taxon>
        <taxon>Vertebrata</taxon>
        <taxon>Euteleostomi</taxon>
        <taxon>Archelosauria</taxon>
        <taxon>Archosauria</taxon>
        <taxon>Dinosauria</taxon>
        <taxon>Saurischia</taxon>
        <taxon>Theropoda</taxon>
        <taxon>Coelurosauria</taxon>
        <taxon>Aves</taxon>
        <taxon>Neognathae</taxon>
        <taxon>Neoaves</taxon>
        <taxon>Gruiformes</taxon>
        <taxon>Gruidae</taxon>
        <taxon>Grus</taxon>
    </lineage>
</organism>